<protein>
    <submittedName>
        <fullName evidence="2">Uncharacterized protein</fullName>
    </submittedName>
</protein>
<organism evidence="2 3">
    <name type="scientific">Burkholderia mallei (strain NCTC 10229)</name>
    <dbReference type="NCBI Taxonomy" id="412022"/>
    <lineage>
        <taxon>Bacteria</taxon>
        <taxon>Pseudomonadati</taxon>
        <taxon>Pseudomonadota</taxon>
        <taxon>Betaproteobacteria</taxon>
        <taxon>Burkholderiales</taxon>
        <taxon>Burkholderiaceae</taxon>
        <taxon>Burkholderia</taxon>
        <taxon>pseudomallei group</taxon>
    </lineage>
</organism>
<accession>A2RYU4</accession>
<dbReference type="Proteomes" id="UP000002283">
    <property type="component" value="Chromosome II"/>
</dbReference>
<dbReference type="HOGENOM" id="CLU_3115471_0_0_4"/>
<dbReference type="EMBL" id="CP000545">
    <property type="protein sequence ID" value="ABN00463.1"/>
    <property type="molecule type" value="Genomic_DNA"/>
</dbReference>
<evidence type="ECO:0000313" key="2">
    <source>
        <dbReference type="EMBL" id="ABN00463.1"/>
    </source>
</evidence>
<dbReference type="AlphaFoldDB" id="A2RYU4"/>
<gene>
    <name evidence="2" type="ordered locus">BMA10229_1056</name>
</gene>
<name>A2RYU4_BURM9</name>
<evidence type="ECO:0000313" key="3">
    <source>
        <dbReference type="Proteomes" id="UP000002283"/>
    </source>
</evidence>
<evidence type="ECO:0000256" key="1">
    <source>
        <dbReference type="SAM" id="MobiDB-lite"/>
    </source>
</evidence>
<sequence length="50" mass="5408">MACTPIDRTSKRCTARRASERPRPRRAPAHPARGLRNCALAAMDSASCLG</sequence>
<reference evidence="2 3" key="1">
    <citation type="submission" date="2007-01" db="EMBL/GenBank/DDBJ databases">
        <authorList>
            <person name="DeShazer D."/>
            <person name="Woods D.E."/>
            <person name="Nierman W.C."/>
        </authorList>
    </citation>
    <scope>NUCLEOTIDE SEQUENCE [LARGE SCALE GENOMIC DNA]</scope>
    <source>
        <strain evidence="2 3">NCTC 10229</strain>
    </source>
</reference>
<feature type="region of interest" description="Disordered" evidence="1">
    <location>
        <begin position="1"/>
        <end position="33"/>
    </location>
</feature>
<dbReference type="KEGG" id="bml:BMA10229_1056"/>
<proteinExistence type="predicted"/>